<keyword evidence="4" id="KW-1185">Reference proteome</keyword>
<evidence type="ECO:0000256" key="2">
    <source>
        <dbReference type="SAM" id="MobiDB-lite"/>
    </source>
</evidence>
<dbReference type="RefSeq" id="WP_148765586.1">
    <property type="nucleotide sequence ID" value="NZ_VSRQ01000007.1"/>
</dbReference>
<protein>
    <submittedName>
        <fullName evidence="3">Uncharacterized protein</fullName>
    </submittedName>
</protein>
<evidence type="ECO:0000313" key="3">
    <source>
        <dbReference type="EMBL" id="TYK45182.1"/>
    </source>
</evidence>
<feature type="compositionally biased region" description="Basic and acidic residues" evidence="2">
    <location>
        <begin position="63"/>
        <end position="76"/>
    </location>
</feature>
<keyword evidence="1" id="KW-0175">Coiled coil</keyword>
<gene>
    <name evidence="3" type="ORF">FXF68_31380</name>
</gene>
<proteinExistence type="predicted"/>
<evidence type="ECO:0000256" key="1">
    <source>
        <dbReference type="SAM" id="Coils"/>
    </source>
</evidence>
<evidence type="ECO:0000313" key="4">
    <source>
        <dbReference type="Proteomes" id="UP000323505"/>
    </source>
</evidence>
<organism evidence="3 4">
    <name type="scientific">Actinomadura decatromicini</name>
    <dbReference type="NCBI Taxonomy" id="2604572"/>
    <lineage>
        <taxon>Bacteria</taxon>
        <taxon>Bacillati</taxon>
        <taxon>Actinomycetota</taxon>
        <taxon>Actinomycetes</taxon>
        <taxon>Streptosporangiales</taxon>
        <taxon>Thermomonosporaceae</taxon>
        <taxon>Actinomadura</taxon>
    </lineage>
</organism>
<sequence>MTNAMDIELDTPAAGGSICPGRCNAGYRRALATYEEARQEWDAECSALPEVLAEWRAAVAEHGEDVAGPRPERPEEPEPPGWIPRPGEPVWCASCVASIRRSLADLDELASLRLTMTDGYQAPGQAITDRVSSTKSARTPSPGQDDLDDLLRWLTSWEIAYRDTQGWPHPPYRGANAPALTSAIAWMLQRVDAVLAHPDLAEDFGREVLIEHSKLQAATSTRPPLRHKPLPCPRCRRRSLFLHDDDRIHCNNEDCRRVMSKEEYEEYEEEADQQVTR</sequence>
<feature type="region of interest" description="Disordered" evidence="2">
    <location>
        <begin position="63"/>
        <end position="84"/>
    </location>
</feature>
<name>A0A5D3FAS9_9ACTN</name>
<reference evidence="3 4" key="1">
    <citation type="submission" date="2019-08" db="EMBL/GenBank/DDBJ databases">
        <title>Actinomadura sp. nov. CYP1-5 isolated from mountain soil.</title>
        <authorList>
            <person name="Songsumanus A."/>
            <person name="Kuncharoen N."/>
            <person name="Kudo T."/>
            <person name="Yuki M."/>
            <person name="Igarashi Y."/>
            <person name="Tanasupawat S."/>
        </authorList>
    </citation>
    <scope>NUCLEOTIDE SEQUENCE [LARGE SCALE GENOMIC DNA]</scope>
    <source>
        <strain evidence="3 4">CYP1-5</strain>
    </source>
</reference>
<feature type="coiled-coil region" evidence="1">
    <location>
        <begin position="250"/>
        <end position="277"/>
    </location>
</feature>
<dbReference type="Proteomes" id="UP000323505">
    <property type="component" value="Unassembled WGS sequence"/>
</dbReference>
<comment type="caution">
    <text evidence="3">The sequence shown here is derived from an EMBL/GenBank/DDBJ whole genome shotgun (WGS) entry which is preliminary data.</text>
</comment>
<dbReference type="AlphaFoldDB" id="A0A5D3FAS9"/>
<dbReference type="EMBL" id="VSRQ01000007">
    <property type="protein sequence ID" value="TYK45182.1"/>
    <property type="molecule type" value="Genomic_DNA"/>
</dbReference>
<accession>A0A5D3FAS9</accession>